<dbReference type="InterPro" id="IPR010985">
    <property type="entry name" value="Ribbon_hlx_hlx"/>
</dbReference>
<evidence type="ECO:0000313" key="1">
    <source>
        <dbReference type="EMBL" id="TSA84700.1"/>
    </source>
</evidence>
<dbReference type="Gene3D" id="1.10.1220.10">
    <property type="entry name" value="Met repressor-like"/>
    <property type="match status" value="1"/>
</dbReference>
<comment type="caution">
    <text evidence="1">The sequence shown here is derived from an EMBL/GenBank/DDBJ whole genome shotgun (WGS) entry which is preliminary data.</text>
</comment>
<dbReference type="AlphaFoldDB" id="A0A553UWW5"/>
<organism evidence="1 2">
    <name type="scientific">Deinococcus detaillensis</name>
    <dbReference type="NCBI Taxonomy" id="2592048"/>
    <lineage>
        <taxon>Bacteria</taxon>
        <taxon>Thermotogati</taxon>
        <taxon>Deinococcota</taxon>
        <taxon>Deinococci</taxon>
        <taxon>Deinococcales</taxon>
        <taxon>Deinococcaceae</taxon>
        <taxon>Deinococcus</taxon>
    </lineage>
</organism>
<dbReference type="Proteomes" id="UP000316092">
    <property type="component" value="Unassembled WGS sequence"/>
</dbReference>
<dbReference type="EMBL" id="VKDB01000010">
    <property type="protein sequence ID" value="TSA84700.1"/>
    <property type="molecule type" value="Genomic_DNA"/>
</dbReference>
<protein>
    <submittedName>
        <fullName evidence="1">Ribbon-helix-helix protein, CopG family</fullName>
    </submittedName>
</protein>
<keyword evidence="2" id="KW-1185">Reference proteome</keyword>
<proteinExistence type="predicted"/>
<name>A0A553UWW5_9DEIO</name>
<reference evidence="1 2" key="1">
    <citation type="submission" date="2019-07" db="EMBL/GenBank/DDBJ databases">
        <title>Deinococcus detaillus sp. nov., isolated from humus soil in Antarctica.</title>
        <authorList>
            <person name="Zhang K."/>
        </authorList>
    </citation>
    <scope>NUCLEOTIDE SEQUENCE [LARGE SCALE GENOMIC DNA]</scope>
    <source>
        <strain evidence="1 2">H1</strain>
    </source>
</reference>
<sequence length="81" mass="9202">MTYETTQRVTVSLPPSLATYLDEYQKSHQLSSRSEAVAQAIEALREKQLAEEYAEYARSGEFVDLENGDGLESGEDDRLWK</sequence>
<dbReference type="CDD" id="cd22231">
    <property type="entry name" value="RHH_NikR_HicB-like"/>
    <property type="match status" value="1"/>
</dbReference>
<dbReference type="OrthoDB" id="73334at2"/>
<dbReference type="GO" id="GO:0006355">
    <property type="term" value="P:regulation of DNA-templated transcription"/>
    <property type="evidence" value="ECO:0007669"/>
    <property type="project" value="InterPro"/>
</dbReference>
<evidence type="ECO:0000313" key="2">
    <source>
        <dbReference type="Proteomes" id="UP000316092"/>
    </source>
</evidence>
<accession>A0A553UWW5</accession>
<dbReference type="InterPro" id="IPR013321">
    <property type="entry name" value="Arc_rbn_hlx_hlx"/>
</dbReference>
<dbReference type="RefSeq" id="WP_143720848.1">
    <property type="nucleotide sequence ID" value="NZ_VKDB01000010.1"/>
</dbReference>
<dbReference type="SUPFAM" id="SSF47598">
    <property type="entry name" value="Ribbon-helix-helix"/>
    <property type="match status" value="1"/>
</dbReference>
<gene>
    <name evidence="1" type="ORF">FNU79_10735</name>
</gene>